<accession>A0AA90T9X7</accession>
<sequence>MLKEKGKNLEDLWEITLNRLIDDWDAKIWDIPNVKNNHPEKSNHPCQFPVKLVERYILALSNEYVDIGLKRIDSFLNGELITRPIHQEIYKPKSTDKVAQIPTEWTK</sequence>
<dbReference type="Proteomes" id="UP001240777">
    <property type="component" value="Unassembled WGS sequence"/>
</dbReference>
<dbReference type="Proteomes" id="UP001177258">
    <property type="component" value="Unassembled WGS sequence"/>
</dbReference>
<keyword evidence="7" id="KW-1185">Reference proteome</keyword>
<evidence type="ECO:0000256" key="2">
    <source>
        <dbReference type="ARBA" id="ARBA00022679"/>
    </source>
</evidence>
<reference evidence="5 7" key="1">
    <citation type="submission" date="2023-07" db="EMBL/GenBank/DDBJ databases">
        <title>Unpublished Manusciprt.</title>
        <authorList>
            <person name="Aydin F."/>
            <person name="Tarhane S."/>
            <person name="Saticioglu I.B."/>
            <person name="Karakaya E."/>
            <person name="Abay S."/>
            <person name="Guran O."/>
            <person name="Bozkurt E."/>
            <person name="Uzum N."/>
            <person name="Olgun K."/>
            <person name="Jablonski D."/>
        </authorList>
    </citation>
    <scope>NUCLEOTIDE SEQUENCE</scope>
    <source>
        <strain evidence="7">faydin-H75</strain>
        <strain evidence="5">Faydin-H76</strain>
    </source>
</reference>
<protein>
    <submittedName>
        <fullName evidence="5">DNA methyltransferase</fullName>
    </submittedName>
</protein>
<feature type="domain" description="DNA methylase N-4/N-6" evidence="3">
    <location>
        <begin position="5"/>
        <end position="63"/>
    </location>
</feature>
<keyword evidence="2" id="KW-0808">Transferase</keyword>
<dbReference type="GO" id="GO:0008170">
    <property type="term" value="F:N-methyltransferase activity"/>
    <property type="evidence" value="ECO:0007669"/>
    <property type="project" value="InterPro"/>
</dbReference>
<dbReference type="EMBL" id="JAUYZK010000008">
    <property type="protein sequence ID" value="MDP2539332.1"/>
    <property type="molecule type" value="Genomic_DNA"/>
</dbReference>
<dbReference type="GO" id="GO:0003677">
    <property type="term" value="F:DNA binding"/>
    <property type="evidence" value="ECO:0007669"/>
    <property type="project" value="InterPro"/>
</dbReference>
<dbReference type="InterPro" id="IPR002941">
    <property type="entry name" value="DNA_methylase_N4/N6"/>
</dbReference>
<evidence type="ECO:0000256" key="1">
    <source>
        <dbReference type="ARBA" id="ARBA00022603"/>
    </source>
</evidence>
<dbReference type="Gene3D" id="3.40.50.150">
    <property type="entry name" value="Vaccinia Virus protein VP39"/>
    <property type="match status" value="1"/>
</dbReference>
<dbReference type="EMBL" id="JAUPEV010000008">
    <property type="protein sequence ID" value="MDO7253404.1"/>
    <property type="molecule type" value="Genomic_DNA"/>
</dbReference>
<dbReference type="AlphaFoldDB" id="A0AA90T9X7"/>
<reference evidence="4" key="2">
    <citation type="submission" date="2023-07" db="EMBL/GenBank/DDBJ databases">
        <authorList>
            <person name="Aydin F."/>
            <person name="Tarhane S."/>
            <person name="Saticioglu I.B."/>
            <person name="Karakaya E."/>
            <person name="Abay S."/>
            <person name="Guran O."/>
            <person name="Bozkurt E."/>
            <person name="Uzum N."/>
            <person name="Olgun K."/>
            <person name="Jablonski D."/>
        </authorList>
    </citation>
    <scope>NUCLEOTIDE SEQUENCE</scope>
    <source>
        <strain evidence="4">Faydin-H75</strain>
    </source>
</reference>
<evidence type="ECO:0000313" key="6">
    <source>
        <dbReference type="Proteomes" id="UP001177258"/>
    </source>
</evidence>
<dbReference type="SUPFAM" id="SSF53335">
    <property type="entry name" value="S-adenosyl-L-methionine-dependent methyltransferases"/>
    <property type="match status" value="1"/>
</dbReference>
<dbReference type="RefSeq" id="WP_305517286.1">
    <property type="nucleotide sequence ID" value="NZ_JAUPEV010000008.1"/>
</dbReference>
<comment type="caution">
    <text evidence="5">The sequence shown here is derived from an EMBL/GenBank/DDBJ whole genome shotgun (WGS) entry which is preliminary data.</text>
</comment>
<gene>
    <name evidence="4" type="ORF">Q5I04_05715</name>
    <name evidence="5" type="ORF">Q5I06_06050</name>
</gene>
<evidence type="ECO:0000259" key="3">
    <source>
        <dbReference type="Pfam" id="PF01555"/>
    </source>
</evidence>
<dbReference type="GO" id="GO:0032259">
    <property type="term" value="P:methylation"/>
    <property type="evidence" value="ECO:0007669"/>
    <property type="project" value="UniProtKB-KW"/>
</dbReference>
<keyword evidence="1 5" id="KW-0489">Methyltransferase</keyword>
<name>A0AA90T9X7_9HELI</name>
<dbReference type="Pfam" id="PF01555">
    <property type="entry name" value="N6_N4_Mtase"/>
    <property type="match status" value="1"/>
</dbReference>
<evidence type="ECO:0000313" key="7">
    <source>
        <dbReference type="Proteomes" id="UP001240777"/>
    </source>
</evidence>
<proteinExistence type="predicted"/>
<reference evidence="4 6" key="3">
    <citation type="journal article" date="2024" name="Syst. Appl. Microbiol.">
        <title>Helicobacter cappadocius sp. nov., from lizards: The first psychrotrophic Helicobacter species.</title>
        <authorList>
            <person name="Aydin F."/>
            <person name="Tarhane S."/>
            <person name="Karakaya E."/>
            <person name="Abay S."/>
            <person name="Kayman T."/>
            <person name="Guran O."/>
            <person name="Bozkurt E."/>
            <person name="Uzum N."/>
            <person name="Avci A."/>
            <person name="Olgun K."/>
            <person name="Jablonski D."/>
            <person name="Guran C."/>
            <person name="Burcin Saticioglu I."/>
        </authorList>
    </citation>
    <scope>NUCLEOTIDE SEQUENCE [LARGE SCALE GENOMIC DNA]</scope>
    <source>
        <strain evidence="4">Faydin-H75</strain>
        <strain evidence="6">faydin-H76</strain>
    </source>
</reference>
<dbReference type="InterPro" id="IPR029063">
    <property type="entry name" value="SAM-dependent_MTases_sf"/>
</dbReference>
<organism evidence="5 6">
    <name type="scientific">Helicobacter cappadocius</name>
    <dbReference type="NCBI Taxonomy" id="3063998"/>
    <lineage>
        <taxon>Bacteria</taxon>
        <taxon>Pseudomonadati</taxon>
        <taxon>Campylobacterota</taxon>
        <taxon>Epsilonproteobacteria</taxon>
        <taxon>Campylobacterales</taxon>
        <taxon>Helicobacteraceae</taxon>
        <taxon>Helicobacter</taxon>
    </lineage>
</organism>
<evidence type="ECO:0000313" key="5">
    <source>
        <dbReference type="EMBL" id="MDP2539332.1"/>
    </source>
</evidence>
<evidence type="ECO:0000313" key="4">
    <source>
        <dbReference type="EMBL" id="MDO7253404.1"/>
    </source>
</evidence>